<dbReference type="NCBIfam" id="TIGR01716">
    <property type="entry name" value="RGG_Cterm"/>
    <property type="match status" value="1"/>
</dbReference>
<evidence type="ECO:0000259" key="1">
    <source>
        <dbReference type="Pfam" id="PF21259"/>
    </source>
</evidence>
<proteinExistence type="predicted"/>
<dbReference type="AlphaFoldDB" id="A0A6G2DQ82"/>
<evidence type="ECO:0000313" key="2">
    <source>
        <dbReference type="EMBL" id="MTV91329.1"/>
    </source>
</evidence>
<dbReference type="PANTHER" id="PTHR37038">
    <property type="entry name" value="TRANSCRIPTIONAL REGULATOR-RELATED"/>
    <property type="match status" value="1"/>
</dbReference>
<dbReference type="EMBL" id="WNIB01000402">
    <property type="protein sequence ID" value="MTV91329.1"/>
    <property type="molecule type" value="Genomic_DNA"/>
</dbReference>
<evidence type="ECO:0000313" key="3">
    <source>
        <dbReference type="Proteomes" id="UP000476212"/>
    </source>
</evidence>
<gene>
    <name evidence="2" type="ORF">GM544_13005</name>
</gene>
<feature type="non-terminal residue" evidence="2">
    <location>
        <position position="140"/>
    </location>
</feature>
<feature type="non-terminal residue" evidence="2">
    <location>
        <position position="1"/>
    </location>
</feature>
<dbReference type="InterPro" id="IPR053163">
    <property type="entry name" value="HTH-type_regulator_Rgg"/>
</dbReference>
<feature type="domain" description="HTH-type transcriptional regulator Rgg C-terminal" evidence="1">
    <location>
        <begin position="3"/>
        <end position="138"/>
    </location>
</feature>
<reference evidence="2 3" key="1">
    <citation type="submission" date="2019-11" db="EMBL/GenBank/DDBJ databases">
        <title>Growth characteristics of pneumococcus vary with the chemical composition of the capsule and with environmental conditions.</title>
        <authorList>
            <person name="Tothpal A."/>
            <person name="Desobry K."/>
            <person name="Joshi S."/>
            <person name="Wyllie A.L."/>
            <person name="Weinberger D.M."/>
        </authorList>
    </citation>
    <scope>NUCLEOTIDE SEQUENCE [LARGE SCALE GENOMIC DNA]</scope>
    <source>
        <strain evidence="3">pnumococcus15C</strain>
    </source>
</reference>
<dbReference type="InterPro" id="IPR010057">
    <property type="entry name" value="Transcription_activator_Rgg_C"/>
</dbReference>
<name>A0A6G2DQ82_STREE</name>
<dbReference type="PANTHER" id="PTHR37038:SF12">
    <property type="entry name" value="TRANSCRIPTIONAL REGULATOR"/>
    <property type="match status" value="1"/>
</dbReference>
<protein>
    <submittedName>
        <fullName evidence="2">Rgg/GadR/MutR family transcriptional regulator</fullName>
    </submittedName>
</protein>
<sequence length="140" mass="16433">HYHKLNAIFIESIVSGMDKNHQLSRQDASYLTNYLFSVENWGYYETLILGNCCRGLSPDLLFRYTKEALKKGKLYSPIPRNRQSLIQLLLNSLIIMIENDLYEESLFLKQATKNILADSTDFFEQTILLYLDGYLELKFY</sequence>
<dbReference type="Pfam" id="PF21259">
    <property type="entry name" value="Rgg_C"/>
    <property type="match status" value="1"/>
</dbReference>
<comment type="caution">
    <text evidence="2">The sequence shown here is derived from an EMBL/GenBank/DDBJ whole genome shotgun (WGS) entry which is preliminary data.</text>
</comment>
<organism evidence="2 3">
    <name type="scientific">Streptococcus pneumoniae</name>
    <dbReference type="NCBI Taxonomy" id="1313"/>
    <lineage>
        <taxon>Bacteria</taxon>
        <taxon>Bacillati</taxon>
        <taxon>Bacillota</taxon>
        <taxon>Bacilli</taxon>
        <taxon>Lactobacillales</taxon>
        <taxon>Streptococcaceae</taxon>
        <taxon>Streptococcus</taxon>
    </lineage>
</organism>
<accession>A0A6G2DQ82</accession>
<dbReference type="Proteomes" id="UP000476212">
    <property type="component" value="Unassembled WGS sequence"/>
</dbReference>